<dbReference type="InterPro" id="IPR025363">
    <property type="entry name" value="DUF4267"/>
</dbReference>
<dbReference type="Proteomes" id="UP001408356">
    <property type="component" value="Unassembled WGS sequence"/>
</dbReference>
<feature type="transmembrane region" description="Helical" evidence="1">
    <location>
        <begin position="87"/>
        <end position="110"/>
    </location>
</feature>
<name>A0ABR2VJV0_9PEZI</name>
<dbReference type="Pfam" id="PF14087">
    <property type="entry name" value="DUF4267"/>
    <property type="match status" value="1"/>
</dbReference>
<protein>
    <recommendedName>
        <fullName evidence="4">Integral membrane protein</fullName>
    </recommendedName>
</protein>
<keyword evidence="1" id="KW-1133">Transmembrane helix</keyword>
<accession>A0ABR2VJV0</accession>
<proteinExistence type="predicted"/>
<feature type="transmembrane region" description="Helical" evidence="1">
    <location>
        <begin position="116"/>
        <end position="134"/>
    </location>
</feature>
<evidence type="ECO:0000313" key="3">
    <source>
        <dbReference type="Proteomes" id="UP001408356"/>
    </source>
</evidence>
<dbReference type="EMBL" id="JARVKF010000001">
    <property type="protein sequence ID" value="KAK9426791.1"/>
    <property type="molecule type" value="Genomic_DNA"/>
</dbReference>
<evidence type="ECO:0008006" key="4">
    <source>
        <dbReference type="Google" id="ProtNLM"/>
    </source>
</evidence>
<organism evidence="2 3">
    <name type="scientific">Seiridium unicorne</name>
    <dbReference type="NCBI Taxonomy" id="138068"/>
    <lineage>
        <taxon>Eukaryota</taxon>
        <taxon>Fungi</taxon>
        <taxon>Dikarya</taxon>
        <taxon>Ascomycota</taxon>
        <taxon>Pezizomycotina</taxon>
        <taxon>Sordariomycetes</taxon>
        <taxon>Xylariomycetidae</taxon>
        <taxon>Amphisphaeriales</taxon>
        <taxon>Sporocadaceae</taxon>
        <taxon>Seiridium</taxon>
    </lineage>
</organism>
<keyword evidence="1" id="KW-0472">Membrane</keyword>
<gene>
    <name evidence="2" type="ORF">SUNI508_00318</name>
</gene>
<keyword evidence="3" id="KW-1185">Reference proteome</keyword>
<evidence type="ECO:0000313" key="2">
    <source>
        <dbReference type="EMBL" id="KAK9426791.1"/>
    </source>
</evidence>
<sequence length="135" mass="14140">MSLLPFSVSSQSPAATLAACVFATIHTAFGINAIIRPTHALTFFEFKPPAEKGARDMVNSLMAVYGARDIFMGAAMYAAALFGSPQALGCILISATGVAIADGLVCYSYGKGHWGHWSHAPIFTAVGLVLLGLFD</sequence>
<keyword evidence="1" id="KW-0812">Transmembrane</keyword>
<reference evidence="2 3" key="1">
    <citation type="journal article" date="2024" name="J. Plant Pathol.">
        <title>Sequence and assembly of the genome of Seiridium unicorne, isolate CBS 538.82, causal agent of cypress canker disease.</title>
        <authorList>
            <person name="Scali E."/>
            <person name="Rocca G.D."/>
            <person name="Danti R."/>
            <person name="Garbelotto M."/>
            <person name="Barberini S."/>
            <person name="Baroncelli R."/>
            <person name="Emiliani G."/>
        </authorList>
    </citation>
    <scope>NUCLEOTIDE SEQUENCE [LARGE SCALE GENOMIC DNA]</scope>
    <source>
        <strain evidence="2 3">BM-138-508</strain>
    </source>
</reference>
<evidence type="ECO:0000256" key="1">
    <source>
        <dbReference type="SAM" id="Phobius"/>
    </source>
</evidence>
<comment type="caution">
    <text evidence="2">The sequence shown here is derived from an EMBL/GenBank/DDBJ whole genome shotgun (WGS) entry which is preliminary data.</text>
</comment>